<dbReference type="AlphaFoldDB" id="A0A3N2BEQ6"/>
<sequence length="389" mass="40662">MTAPPIPAQAADSAAPAAPVSRRRRRLMLTLFIVVVVTLFALTALLEPRTSTRPLAPDNPGGNGAMATARILEEQGVDVREVRAWSELQRQAESGSTVFVPHARMLRSGQVEQLLGTGADVVLAGQLRVGDPLMEELPLSTSRVSTQTASASCPERHAAAAGEIEVSQVVVPDGAPDELELCFPAGDGGAWATWPQDGGTVTYLASPEVVSNGMLAEYGHAALTFRTLGAHETLLWYLPPDLEAAGAVDDSVPMVPPALWTIGAVLAAAVALLGLAQGRGMGPVVVEVMPVTVPSAETTFGRGRLYRRSGARDHSAAALRAGSISRMATSLGLPRSAGRDSIIDAVVRASGHPREDVAGTLYGPPPPDDGSLLHLSTTLDALEKEVRRP</sequence>
<gene>
    <name evidence="3" type="ORF">EDD31_2126</name>
</gene>
<dbReference type="EMBL" id="RKHK01000001">
    <property type="protein sequence ID" value="ROR73738.1"/>
    <property type="molecule type" value="Genomic_DNA"/>
</dbReference>
<keyword evidence="1" id="KW-0472">Membrane</keyword>
<feature type="transmembrane region" description="Helical" evidence="1">
    <location>
        <begin position="27"/>
        <end position="46"/>
    </location>
</feature>
<accession>A0A3N2BEQ6</accession>
<proteinExistence type="predicted"/>
<keyword evidence="1" id="KW-0812">Transmembrane</keyword>
<dbReference type="RefSeq" id="WP_170163273.1">
    <property type="nucleotide sequence ID" value="NZ_RKHK01000001.1"/>
</dbReference>
<evidence type="ECO:0000256" key="1">
    <source>
        <dbReference type="SAM" id="Phobius"/>
    </source>
</evidence>
<evidence type="ECO:0000259" key="2">
    <source>
        <dbReference type="Pfam" id="PF14258"/>
    </source>
</evidence>
<feature type="domain" description="DUF4350" evidence="2">
    <location>
        <begin position="57"/>
        <end position="227"/>
    </location>
</feature>
<evidence type="ECO:0000313" key="4">
    <source>
        <dbReference type="Proteomes" id="UP000280668"/>
    </source>
</evidence>
<comment type="caution">
    <text evidence="3">The sequence shown here is derived from an EMBL/GenBank/DDBJ whole genome shotgun (WGS) entry which is preliminary data.</text>
</comment>
<reference evidence="3 4" key="1">
    <citation type="submission" date="2018-11" db="EMBL/GenBank/DDBJ databases">
        <title>Sequencing the genomes of 1000 actinobacteria strains.</title>
        <authorList>
            <person name="Klenk H.-P."/>
        </authorList>
    </citation>
    <scope>NUCLEOTIDE SEQUENCE [LARGE SCALE GENOMIC DNA]</scope>
    <source>
        <strain evidence="3 4">DSM 11294</strain>
    </source>
</reference>
<evidence type="ECO:0000313" key="3">
    <source>
        <dbReference type="EMBL" id="ROR73738.1"/>
    </source>
</evidence>
<dbReference type="Pfam" id="PF14258">
    <property type="entry name" value="DUF4350"/>
    <property type="match status" value="1"/>
</dbReference>
<keyword evidence="1" id="KW-1133">Transmembrane helix</keyword>
<keyword evidence="4" id="KW-1185">Reference proteome</keyword>
<organism evidence="3 4">
    <name type="scientific">Bogoriella caseilytica</name>
    <dbReference type="NCBI Taxonomy" id="56055"/>
    <lineage>
        <taxon>Bacteria</taxon>
        <taxon>Bacillati</taxon>
        <taxon>Actinomycetota</taxon>
        <taxon>Actinomycetes</taxon>
        <taxon>Micrococcales</taxon>
        <taxon>Bogoriellaceae</taxon>
        <taxon>Bogoriella</taxon>
    </lineage>
</organism>
<name>A0A3N2BEQ6_9MICO</name>
<dbReference type="Proteomes" id="UP000280668">
    <property type="component" value="Unassembled WGS sequence"/>
</dbReference>
<dbReference type="InterPro" id="IPR025646">
    <property type="entry name" value="DUF4350"/>
</dbReference>
<protein>
    <submittedName>
        <fullName evidence="3">Uncharacterized protein DUF4350</fullName>
    </submittedName>
</protein>